<sequence length="734" mass="78705">MGWFSRPAAPVSHAALLREGDSKAAGAAALLSPNHLLTCAHVVNDAVGRDLLCAERPTGEKSLRIAFHGSGKTSRYGLARLSVWVAPEPRSGDVVWDGDLAVLELEETAPEWATPVVWRDMTEGLELRAWHGGGVGITYADTVAGFRDGPGCYLDGSLTGAAIGPGYSGGPLRVKSDRTVAGLVIAQVMPGQDPLRAQETVRRSWALPWQTVRERLTRAGAHDILAGCEVVTPDHLACTGPAEDSVRQLVPLLRALLDDTARRADHCRHLAAGLGLEAPSGGEHSAPTLDELATLLLTEERALATLTESLTPVVGGHGGDRTRLNGLLALGRVEPAVRLLSTTEHEQLHTALLKVAVDEPELIPRAAQEALRLLELPEALTRSPRLAQTDVDAVVRALEEYPDGRAATAGSLPVPALLRLAEFVAAAVADPDRRWWLRAWCERVAGRLGISVAALAERRADAEAWAARVPAPVTQVIVRLHRAGDVDPDRFLCEIWLGHKGGARTAVATPEGPLASGEIGRLIRQTADGSEAESGRAPTRVDVVVKADGLDIPVDEWDTGNVLGDLFPELAEPGKPLGGRYQVTLRCPDLTSRVPTAASEMRRRWAVGGEGTLVVDESCHDITSLHELLDEPHRDTARVVLHGPPERRPQLLTVCLAMGVPVVLWDRDAESHKDAPRMDPLDPSGPLDKLPRRLQEFRMSQYAASASDGVARPALIWEEGELALPGPLRLADPS</sequence>
<organism evidence="2 3">
    <name type="scientific">Streptomyces flavochromogenes</name>
    <dbReference type="NCBI Taxonomy" id="68199"/>
    <lineage>
        <taxon>Bacteria</taxon>
        <taxon>Bacillati</taxon>
        <taxon>Actinomycetota</taxon>
        <taxon>Actinomycetes</taxon>
        <taxon>Kitasatosporales</taxon>
        <taxon>Streptomycetaceae</taxon>
        <taxon>Streptomyces</taxon>
    </lineage>
</organism>
<comment type="caution">
    <text evidence="2">The sequence shown here is derived from an EMBL/GenBank/DDBJ whole genome shotgun (WGS) entry which is preliminary data.</text>
</comment>
<accession>A0ABW6XZ25</accession>
<evidence type="ECO:0000259" key="1">
    <source>
        <dbReference type="Pfam" id="PF20028"/>
    </source>
</evidence>
<protein>
    <submittedName>
        <fullName evidence="2">Serine protease</fullName>
    </submittedName>
</protein>
<dbReference type="InterPro" id="IPR009003">
    <property type="entry name" value="Peptidase_S1_PA"/>
</dbReference>
<evidence type="ECO:0000313" key="2">
    <source>
        <dbReference type="EMBL" id="MFF5922749.1"/>
    </source>
</evidence>
<dbReference type="EMBL" id="JBIBDZ010000011">
    <property type="protein sequence ID" value="MFF5922749.1"/>
    <property type="molecule type" value="Genomic_DNA"/>
</dbReference>
<dbReference type="InterPro" id="IPR045450">
    <property type="entry name" value="VMAP_C"/>
</dbReference>
<dbReference type="RefSeq" id="WP_030325121.1">
    <property type="nucleotide sequence ID" value="NZ_JBIBDZ010000011.1"/>
</dbReference>
<gene>
    <name evidence="2" type="ORF">ACFY8C_31175</name>
</gene>
<feature type="domain" description="vWA-MoxR associated protein C-terminal" evidence="1">
    <location>
        <begin position="489"/>
        <end position="718"/>
    </location>
</feature>
<dbReference type="Proteomes" id="UP001602370">
    <property type="component" value="Unassembled WGS sequence"/>
</dbReference>
<proteinExistence type="predicted"/>
<reference evidence="2 3" key="1">
    <citation type="submission" date="2024-10" db="EMBL/GenBank/DDBJ databases">
        <title>The Natural Products Discovery Center: Release of the First 8490 Sequenced Strains for Exploring Actinobacteria Biosynthetic Diversity.</title>
        <authorList>
            <person name="Kalkreuter E."/>
            <person name="Kautsar S.A."/>
            <person name="Yang D."/>
            <person name="Bader C.D."/>
            <person name="Teijaro C.N."/>
            <person name="Fluegel L."/>
            <person name="Davis C.M."/>
            <person name="Simpson J.R."/>
            <person name="Lauterbach L."/>
            <person name="Steele A.D."/>
            <person name="Gui C."/>
            <person name="Meng S."/>
            <person name="Li G."/>
            <person name="Viehrig K."/>
            <person name="Ye F."/>
            <person name="Su P."/>
            <person name="Kiefer A.F."/>
            <person name="Nichols A."/>
            <person name="Cepeda A.J."/>
            <person name="Yan W."/>
            <person name="Fan B."/>
            <person name="Jiang Y."/>
            <person name="Adhikari A."/>
            <person name="Zheng C.-J."/>
            <person name="Schuster L."/>
            <person name="Cowan T.M."/>
            <person name="Smanski M.J."/>
            <person name="Chevrette M.G."/>
            <person name="De Carvalho L.P.S."/>
            <person name="Shen B."/>
        </authorList>
    </citation>
    <scope>NUCLEOTIDE SEQUENCE [LARGE SCALE GENOMIC DNA]</scope>
    <source>
        <strain evidence="2 3">NPDC012605</strain>
    </source>
</reference>
<keyword evidence="3" id="KW-1185">Reference proteome</keyword>
<dbReference type="GO" id="GO:0006508">
    <property type="term" value="P:proteolysis"/>
    <property type="evidence" value="ECO:0007669"/>
    <property type="project" value="UniProtKB-KW"/>
</dbReference>
<keyword evidence="2" id="KW-0378">Hydrolase</keyword>
<evidence type="ECO:0000313" key="3">
    <source>
        <dbReference type="Proteomes" id="UP001602370"/>
    </source>
</evidence>
<dbReference type="GO" id="GO:0008233">
    <property type="term" value="F:peptidase activity"/>
    <property type="evidence" value="ECO:0007669"/>
    <property type="project" value="UniProtKB-KW"/>
</dbReference>
<name>A0ABW6XZ25_9ACTN</name>
<dbReference type="Pfam" id="PF20028">
    <property type="entry name" value="VMAP-C"/>
    <property type="match status" value="1"/>
</dbReference>
<keyword evidence="2" id="KW-0645">Protease</keyword>
<dbReference type="SUPFAM" id="SSF50494">
    <property type="entry name" value="Trypsin-like serine proteases"/>
    <property type="match status" value="1"/>
</dbReference>